<keyword evidence="3" id="KW-1185">Reference proteome</keyword>
<accession>A0AAI8VIZ4</accession>
<comment type="caution">
    <text evidence="2">The sequence shown here is derived from an EMBL/GenBank/DDBJ whole genome shotgun (WGS) entry which is preliminary data.</text>
</comment>
<reference evidence="2" key="1">
    <citation type="submission" date="2023-10" db="EMBL/GenBank/DDBJ databases">
        <authorList>
            <person name="Hackl T."/>
        </authorList>
    </citation>
    <scope>NUCLEOTIDE SEQUENCE</scope>
</reference>
<evidence type="ECO:0000313" key="2">
    <source>
        <dbReference type="EMBL" id="CAJ2505481.1"/>
    </source>
</evidence>
<dbReference type="EMBL" id="CAUWAG010000007">
    <property type="protein sequence ID" value="CAJ2505481.1"/>
    <property type="molecule type" value="Genomic_DNA"/>
</dbReference>
<feature type="region of interest" description="Disordered" evidence="1">
    <location>
        <begin position="263"/>
        <end position="297"/>
    </location>
</feature>
<proteinExistence type="predicted"/>
<feature type="region of interest" description="Disordered" evidence="1">
    <location>
        <begin position="1"/>
        <end position="36"/>
    </location>
</feature>
<evidence type="ECO:0000313" key="3">
    <source>
        <dbReference type="Proteomes" id="UP001295740"/>
    </source>
</evidence>
<name>A0AAI8VIZ4_9PEZI</name>
<protein>
    <submittedName>
        <fullName evidence="2">Uu.00g128750.m01.CDS01</fullName>
    </submittedName>
</protein>
<dbReference type="AlphaFoldDB" id="A0AAI8VIZ4"/>
<organism evidence="2 3">
    <name type="scientific">Anthostomella pinea</name>
    <dbReference type="NCBI Taxonomy" id="933095"/>
    <lineage>
        <taxon>Eukaryota</taxon>
        <taxon>Fungi</taxon>
        <taxon>Dikarya</taxon>
        <taxon>Ascomycota</taxon>
        <taxon>Pezizomycotina</taxon>
        <taxon>Sordariomycetes</taxon>
        <taxon>Xylariomycetidae</taxon>
        <taxon>Xylariales</taxon>
        <taxon>Xylariaceae</taxon>
        <taxon>Anthostomella</taxon>
    </lineage>
</organism>
<sequence>MDRYRSPTWTASPIERPEGKRLRRKTQKIGQQCSYQDNHSDARTTAACASRARFNTYECASPTQQLSLPLPADHANGRWLEQLCRSGTLCHEDHSMRSERSQLRPTSVVIPEFAYLSIDDVISRKSLEQATDSPCFTASSPRPRTRRYAKTPVYHIGQLEGASVRDPATAQNVSSVEHIAESYRALVESGCSLLRDPTPEPSPLPLKHSYETCVAGDYGADNFSLKTAVEFSELPPIIPPIMDSPTSDDGTLVASEEDATYFKPVSFSPPPSSHQSSPRQTYEHQEPDPTPVSSPDSPSLQICFDLLTRELSSAVSASPVRPSAETSALQIWVMIEAYERLRDQLLIMQLGDIQTSLMEAIFDMWLRTLYTIHDKMTGRYRLGSESVYGGLEAEDVD</sequence>
<gene>
    <name evidence="2" type="ORF">KHLLAP_LOCUS5949</name>
</gene>
<dbReference type="Proteomes" id="UP001295740">
    <property type="component" value="Unassembled WGS sequence"/>
</dbReference>
<evidence type="ECO:0000256" key="1">
    <source>
        <dbReference type="SAM" id="MobiDB-lite"/>
    </source>
</evidence>